<dbReference type="Gene3D" id="1.20.1530.10">
    <property type="entry name" value="Na+/H+ antiporter like domain"/>
    <property type="match status" value="1"/>
</dbReference>
<feature type="transmembrane region" description="Helical" evidence="11">
    <location>
        <begin position="187"/>
        <end position="207"/>
    </location>
</feature>
<dbReference type="PANTHER" id="PTHR30341">
    <property type="entry name" value="SODIUM ION/PROTON ANTIPORTER NHAA-RELATED"/>
    <property type="match status" value="1"/>
</dbReference>
<keyword evidence="6 11" id="KW-1133">Transmembrane helix</keyword>
<gene>
    <name evidence="11" type="primary">nhaA</name>
    <name evidence="12" type="ORF">AWU67_09755</name>
</gene>
<keyword evidence="9 11" id="KW-0472">Membrane</keyword>
<protein>
    <recommendedName>
        <fullName evidence="11">Na(+)/H(+) antiporter NhaA</fullName>
    </recommendedName>
    <alternativeName>
        <fullName evidence="11">Sodium/proton antiporter NhaA</fullName>
    </alternativeName>
</protein>
<keyword evidence="3 11" id="KW-0050">Antiport</keyword>
<comment type="subcellular location">
    <subcellularLocation>
        <location evidence="1">Cell inner membrane</location>
        <topology evidence="1">Multi-pass membrane protein</topology>
    </subcellularLocation>
    <subcellularLocation>
        <location evidence="11">Cell membrane</location>
        <topology evidence="11">Multi-pass membrane protein</topology>
    </subcellularLocation>
</comment>
<reference evidence="13" key="2">
    <citation type="submission" date="2016-01" db="EMBL/GenBank/DDBJ databases">
        <title>First complete genome sequence of a species in the genus Microterricola, an extremophilic cold active enzyme producing strain ERGS5:02 isolated from Sikkim Himalaya.</title>
        <authorList>
            <person name="Kumar R."/>
            <person name="Singh D."/>
            <person name="Swarnkar M.K."/>
        </authorList>
    </citation>
    <scope>NUCLEOTIDE SEQUENCE [LARGE SCALE GENOMIC DNA]</scope>
    <source>
        <strain evidence="13">ERGS5:02</strain>
    </source>
</reference>
<evidence type="ECO:0000256" key="11">
    <source>
        <dbReference type="HAMAP-Rule" id="MF_01844"/>
    </source>
</evidence>
<feature type="transmembrane region" description="Helical" evidence="11">
    <location>
        <begin position="273"/>
        <end position="294"/>
    </location>
</feature>
<proteinExistence type="inferred from homology"/>
<comment type="function">
    <text evidence="11">Na(+)/H(+) antiporter that extrudes sodium in exchange for external protons.</text>
</comment>
<evidence type="ECO:0000256" key="9">
    <source>
        <dbReference type="ARBA" id="ARBA00023136"/>
    </source>
</evidence>
<organism evidence="12 13">
    <name type="scientific">Microterricola viridarii</name>
    <dbReference type="NCBI Taxonomy" id="412690"/>
    <lineage>
        <taxon>Bacteria</taxon>
        <taxon>Bacillati</taxon>
        <taxon>Actinomycetota</taxon>
        <taxon>Actinomycetes</taxon>
        <taxon>Micrococcales</taxon>
        <taxon>Microbacteriaceae</taxon>
        <taxon>Microterricola</taxon>
    </lineage>
</organism>
<keyword evidence="10 11" id="KW-0739">Sodium transport</keyword>
<keyword evidence="4 11" id="KW-1003">Cell membrane</keyword>
<feature type="transmembrane region" description="Helical" evidence="11">
    <location>
        <begin position="64"/>
        <end position="86"/>
    </location>
</feature>
<dbReference type="InterPro" id="IPR023171">
    <property type="entry name" value="Na/H_antiporter_dom_sf"/>
</dbReference>
<reference evidence="12 13" key="1">
    <citation type="journal article" date="2016" name="J. Biotechnol.">
        <title>First complete genome sequence of a species in the genus Microterricola, an extremophilic cold active enzyme producing bacterial strain ERGS5:02 isolated from Sikkim Himalaya.</title>
        <authorList>
            <person name="Himanshu"/>
            <person name="Swarnkar M.K."/>
            <person name="Singh D."/>
            <person name="Kumar R."/>
        </authorList>
    </citation>
    <scope>NUCLEOTIDE SEQUENCE [LARGE SCALE GENOMIC DNA]</scope>
    <source>
        <strain evidence="12 13">ERGS5:02</strain>
    </source>
</reference>
<keyword evidence="8 11" id="KW-0406">Ion transport</keyword>
<feature type="transmembrane region" description="Helical" evidence="11">
    <location>
        <begin position="23"/>
        <end position="44"/>
    </location>
</feature>
<evidence type="ECO:0000313" key="13">
    <source>
        <dbReference type="Proteomes" id="UP000058305"/>
    </source>
</evidence>
<dbReference type="AlphaFoldDB" id="A0A0X8E282"/>
<feature type="transmembrane region" description="Helical" evidence="11">
    <location>
        <begin position="243"/>
        <end position="261"/>
    </location>
</feature>
<evidence type="ECO:0000313" key="12">
    <source>
        <dbReference type="EMBL" id="AMB59094.1"/>
    </source>
</evidence>
<evidence type="ECO:0000256" key="8">
    <source>
        <dbReference type="ARBA" id="ARBA00023065"/>
    </source>
</evidence>
<feature type="transmembrane region" description="Helical" evidence="11">
    <location>
        <begin position="98"/>
        <end position="122"/>
    </location>
</feature>
<dbReference type="EMBL" id="CP014145">
    <property type="protein sequence ID" value="AMB59094.1"/>
    <property type="molecule type" value="Genomic_DNA"/>
</dbReference>
<evidence type="ECO:0000256" key="1">
    <source>
        <dbReference type="ARBA" id="ARBA00004429"/>
    </source>
</evidence>
<keyword evidence="2 11" id="KW-0813">Transport</keyword>
<keyword evidence="5 11" id="KW-0812">Transmembrane</keyword>
<dbReference type="PANTHER" id="PTHR30341:SF0">
    <property type="entry name" value="NA(+)_H(+) ANTIPORTER NHAA"/>
    <property type="match status" value="1"/>
</dbReference>
<keyword evidence="13" id="KW-1185">Reference proteome</keyword>
<dbReference type="InterPro" id="IPR004670">
    <property type="entry name" value="NhaA"/>
</dbReference>
<evidence type="ECO:0000256" key="2">
    <source>
        <dbReference type="ARBA" id="ARBA00022448"/>
    </source>
</evidence>
<dbReference type="Proteomes" id="UP000058305">
    <property type="component" value="Chromosome"/>
</dbReference>
<feature type="transmembrane region" description="Helical" evidence="11">
    <location>
        <begin position="134"/>
        <end position="151"/>
    </location>
</feature>
<comment type="similarity">
    <text evidence="11">Belongs to the NhaA Na(+)/H(+) (TC 2.A.33) antiporter family.</text>
</comment>
<feature type="transmembrane region" description="Helical" evidence="11">
    <location>
        <begin position="340"/>
        <end position="362"/>
    </location>
</feature>
<keyword evidence="7 11" id="KW-0915">Sodium</keyword>
<feature type="transmembrane region" description="Helical" evidence="11">
    <location>
        <begin position="300"/>
        <end position="328"/>
    </location>
</feature>
<evidence type="ECO:0000256" key="4">
    <source>
        <dbReference type="ARBA" id="ARBA00022475"/>
    </source>
</evidence>
<name>A0A0X8E282_9MICO</name>
<feature type="transmembrane region" description="Helical" evidence="11">
    <location>
        <begin position="219"/>
        <end position="237"/>
    </location>
</feature>
<dbReference type="Pfam" id="PF06965">
    <property type="entry name" value="Na_H_antiport_1"/>
    <property type="match status" value="1"/>
</dbReference>
<dbReference type="GO" id="GO:0005886">
    <property type="term" value="C:plasma membrane"/>
    <property type="evidence" value="ECO:0007669"/>
    <property type="project" value="UniProtKB-SubCell"/>
</dbReference>
<evidence type="ECO:0000256" key="3">
    <source>
        <dbReference type="ARBA" id="ARBA00022449"/>
    </source>
</evidence>
<feature type="transmembrane region" description="Helical" evidence="11">
    <location>
        <begin position="160"/>
        <end position="181"/>
    </location>
</feature>
<evidence type="ECO:0000256" key="6">
    <source>
        <dbReference type="ARBA" id="ARBA00022989"/>
    </source>
</evidence>
<dbReference type="KEGG" id="mvd:AWU67_09755"/>
<sequence length="419" mass="44116">MLNDVDRTQSGGPSVAIFRSERYAAMLLLGAAVLGLILANSAIGPALLTLKTDHIELPWLGLDISLGHFVSDGLLAIFFFIVAVELKRELAIGELNSLSKAALPAIAAFGGVLVPAGIYLLITAGSGWENGWPVPTATDIAFALGLLAIFGKGIPTRVRVFLMALAVLDDLVAILIIAFFFTSDVQLSSLGYAAVTLLLFSGFSRLLRPRSSYILSRKPQWPLMLVMWVLAVLTWYFVFQSGVHATIAGVLLGLVMSRRPGGRAVHAIEPYSNGLILPLFAFSAALVAIPAVSVSQLSPAFWGILVALPVGKLLGITLAGWLSGLVASKFGGVSLKIGDLLVVASLGGVGFTVSLLMNELAFASDHEVVDEGTIAVLLGSAIAMVFSAAFVSWRAAQYRAGKIAAHPHDTAEPESAPLF</sequence>
<dbReference type="GO" id="GO:0006885">
    <property type="term" value="P:regulation of pH"/>
    <property type="evidence" value="ECO:0007669"/>
    <property type="project" value="InterPro"/>
</dbReference>
<accession>A0A0X8E282</accession>
<feature type="transmembrane region" description="Helical" evidence="11">
    <location>
        <begin position="374"/>
        <end position="393"/>
    </location>
</feature>
<evidence type="ECO:0000256" key="10">
    <source>
        <dbReference type="ARBA" id="ARBA00023201"/>
    </source>
</evidence>
<dbReference type="GO" id="GO:0015385">
    <property type="term" value="F:sodium:proton antiporter activity"/>
    <property type="evidence" value="ECO:0007669"/>
    <property type="project" value="TreeGrafter"/>
</dbReference>
<evidence type="ECO:0000256" key="7">
    <source>
        <dbReference type="ARBA" id="ARBA00023053"/>
    </source>
</evidence>
<evidence type="ECO:0000256" key="5">
    <source>
        <dbReference type="ARBA" id="ARBA00022692"/>
    </source>
</evidence>
<dbReference type="HAMAP" id="MF_01844">
    <property type="entry name" value="NhaA"/>
    <property type="match status" value="1"/>
</dbReference>
<comment type="catalytic activity">
    <reaction evidence="11">
        <text>Na(+)(in) + 2 H(+)(out) = Na(+)(out) + 2 H(+)(in)</text>
        <dbReference type="Rhea" id="RHEA:29251"/>
        <dbReference type="ChEBI" id="CHEBI:15378"/>
        <dbReference type="ChEBI" id="CHEBI:29101"/>
    </reaction>
</comment>